<evidence type="ECO:0000256" key="10">
    <source>
        <dbReference type="HAMAP-Rule" id="MF_01569"/>
    </source>
</evidence>
<dbReference type="Gene3D" id="3.90.960.10">
    <property type="entry name" value="YbaK/aminoacyl-tRNA synthetase-associated domain"/>
    <property type="match status" value="1"/>
</dbReference>
<dbReference type="EC" id="6.1.1.15" evidence="10"/>
<dbReference type="InterPro" id="IPR036621">
    <property type="entry name" value="Anticodon-bd_dom_sf"/>
</dbReference>
<dbReference type="FunFam" id="3.30.930.10:FF:000066">
    <property type="entry name" value="Proline--tRNA ligase"/>
    <property type="match status" value="1"/>
</dbReference>
<comment type="subcellular location">
    <subcellularLocation>
        <location evidence="1 10">Cytoplasm</location>
    </subcellularLocation>
</comment>
<dbReference type="Proteomes" id="UP000002892">
    <property type="component" value="Chromosome"/>
</dbReference>
<dbReference type="InterPro" id="IPR002316">
    <property type="entry name" value="Pro-tRNA-ligase_IIa"/>
</dbReference>
<feature type="domain" description="Aminoacyl-transfer RNA synthetases class-II family profile" evidence="11">
    <location>
        <begin position="38"/>
        <end position="467"/>
    </location>
</feature>
<dbReference type="InterPro" id="IPR004154">
    <property type="entry name" value="Anticodon-bd"/>
</dbReference>
<dbReference type="HAMAP" id="MF_01569">
    <property type="entry name" value="Pro_tRNA_synth_type1"/>
    <property type="match status" value="1"/>
</dbReference>
<gene>
    <name evidence="10" type="primary">proS</name>
    <name evidence="12" type="ordered locus">Desaci_3549</name>
</gene>
<dbReference type="KEGG" id="dai:Desaci_3549"/>
<dbReference type="InterPro" id="IPR044140">
    <property type="entry name" value="ProRS_anticodon_short"/>
</dbReference>
<dbReference type="NCBIfam" id="NF006625">
    <property type="entry name" value="PRK09194.1"/>
    <property type="match status" value="1"/>
</dbReference>
<comment type="similarity">
    <text evidence="10">Belongs to the class-II aminoacyl-tRNA synthetase family. ProS type 1 subfamily.</text>
</comment>
<evidence type="ECO:0000256" key="4">
    <source>
        <dbReference type="ARBA" id="ARBA00022598"/>
    </source>
</evidence>
<evidence type="ECO:0000256" key="8">
    <source>
        <dbReference type="ARBA" id="ARBA00023146"/>
    </source>
</evidence>
<dbReference type="PANTHER" id="PTHR42753:SF2">
    <property type="entry name" value="PROLINE--TRNA LIGASE"/>
    <property type="match status" value="1"/>
</dbReference>
<comment type="domain">
    <text evidence="10">Consists of three domains: the N-terminal catalytic domain, the editing domain and the C-terminal anticodon-binding domain.</text>
</comment>
<evidence type="ECO:0000256" key="3">
    <source>
        <dbReference type="ARBA" id="ARBA00022490"/>
    </source>
</evidence>
<dbReference type="InterPro" id="IPR045864">
    <property type="entry name" value="aa-tRNA-synth_II/BPL/LPL"/>
</dbReference>
<dbReference type="STRING" id="646529.Desaci_3549"/>
<dbReference type="Pfam" id="PF03129">
    <property type="entry name" value="HGTP_anticodon"/>
    <property type="match status" value="1"/>
</dbReference>
<keyword evidence="4 10" id="KW-0436">Ligase</keyword>
<dbReference type="FunFam" id="3.40.50.800:FF:000011">
    <property type="entry name" value="Proline--tRNA ligase"/>
    <property type="match status" value="1"/>
</dbReference>
<dbReference type="NCBIfam" id="TIGR00409">
    <property type="entry name" value="proS_fam_II"/>
    <property type="match status" value="1"/>
</dbReference>
<dbReference type="GO" id="GO:0005829">
    <property type="term" value="C:cytosol"/>
    <property type="evidence" value="ECO:0007669"/>
    <property type="project" value="TreeGrafter"/>
</dbReference>
<dbReference type="CDD" id="cd00861">
    <property type="entry name" value="ProRS_anticodon_short"/>
    <property type="match status" value="1"/>
</dbReference>
<evidence type="ECO:0000313" key="12">
    <source>
        <dbReference type="EMBL" id="AFM42430.1"/>
    </source>
</evidence>
<dbReference type="PIRSF" id="PIRSF001535">
    <property type="entry name" value="ProRS_1"/>
    <property type="match status" value="1"/>
</dbReference>
<dbReference type="Pfam" id="PF00587">
    <property type="entry name" value="tRNA-synt_2b"/>
    <property type="match status" value="1"/>
</dbReference>
<evidence type="ECO:0000256" key="6">
    <source>
        <dbReference type="ARBA" id="ARBA00022840"/>
    </source>
</evidence>
<evidence type="ECO:0000259" key="11">
    <source>
        <dbReference type="PROSITE" id="PS50862"/>
    </source>
</evidence>
<evidence type="ECO:0000256" key="5">
    <source>
        <dbReference type="ARBA" id="ARBA00022741"/>
    </source>
</evidence>
<evidence type="ECO:0000256" key="1">
    <source>
        <dbReference type="ARBA" id="ARBA00004496"/>
    </source>
</evidence>
<dbReference type="InterPro" id="IPR050062">
    <property type="entry name" value="Pro-tRNA_synthetase"/>
</dbReference>
<dbReference type="AlphaFoldDB" id="I4D9F6"/>
<dbReference type="SUPFAM" id="SSF52954">
    <property type="entry name" value="Class II aaRS ABD-related"/>
    <property type="match status" value="1"/>
</dbReference>
<dbReference type="SUPFAM" id="SSF55681">
    <property type="entry name" value="Class II aaRS and biotin synthetases"/>
    <property type="match status" value="1"/>
</dbReference>
<proteinExistence type="inferred from homology"/>
<dbReference type="InterPro" id="IPR006195">
    <property type="entry name" value="aa-tRNA-synth_II"/>
</dbReference>
<dbReference type="GO" id="GO:0006433">
    <property type="term" value="P:prolyl-tRNA aminoacylation"/>
    <property type="evidence" value="ECO:0007669"/>
    <property type="project" value="UniProtKB-UniRule"/>
</dbReference>
<dbReference type="GO" id="GO:0002161">
    <property type="term" value="F:aminoacyl-tRNA deacylase activity"/>
    <property type="evidence" value="ECO:0007669"/>
    <property type="project" value="InterPro"/>
</dbReference>
<dbReference type="eggNOG" id="COG0442">
    <property type="taxonomic scope" value="Bacteria"/>
</dbReference>
<dbReference type="HOGENOM" id="CLU_016739_0_0_9"/>
<dbReference type="InterPro" id="IPR036754">
    <property type="entry name" value="YbaK/aa-tRNA-synt-asso_dom_sf"/>
</dbReference>
<dbReference type="PRINTS" id="PR01046">
    <property type="entry name" value="TRNASYNTHPRO"/>
</dbReference>
<comment type="catalytic activity">
    <reaction evidence="9 10">
        <text>tRNA(Pro) + L-proline + ATP = L-prolyl-tRNA(Pro) + AMP + diphosphate</text>
        <dbReference type="Rhea" id="RHEA:14305"/>
        <dbReference type="Rhea" id="RHEA-COMP:9700"/>
        <dbReference type="Rhea" id="RHEA-COMP:9702"/>
        <dbReference type="ChEBI" id="CHEBI:30616"/>
        <dbReference type="ChEBI" id="CHEBI:33019"/>
        <dbReference type="ChEBI" id="CHEBI:60039"/>
        <dbReference type="ChEBI" id="CHEBI:78442"/>
        <dbReference type="ChEBI" id="CHEBI:78532"/>
        <dbReference type="ChEBI" id="CHEBI:456215"/>
        <dbReference type="EC" id="6.1.1.15"/>
    </reaction>
</comment>
<evidence type="ECO:0000256" key="2">
    <source>
        <dbReference type="ARBA" id="ARBA00011738"/>
    </source>
</evidence>
<comment type="subunit">
    <text evidence="2 10">Homodimer.</text>
</comment>
<keyword evidence="3 10" id="KW-0963">Cytoplasm</keyword>
<dbReference type="InterPro" id="IPR004500">
    <property type="entry name" value="Pro-tRNA-synth_IIa_bac-type"/>
</dbReference>
<evidence type="ECO:0000256" key="7">
    <source>
        <dbReference type="ARBA" id="ARBA00022917"/>
    </source>
</evidence>
<dbReference type="Pfam" id="PF04073">
    <property type="entry name" value="tRNA_edit"/>
    <property type="match status" value="1"/>
</dbReference>
<protein>
    <recommendedName>
        <fullName evidence="10">Proline--tRNA ligase</fullName>
        <ecNumber evidence="10">6.1.1.15</ecNumber>
    </recommendedName>
    <alternativeName>
        <fullName evidence="10">Prolyl-tRNA synthetase</fullName>
        <shortName evidence="10">ProRS</shortName>
    </alternativeName>
</protein>
<dbReference type="CDD" id="cd04334">
    <property type="entry name" value="ProRS-INS"/>
    <property type="match status" value="1"/>
</dbReference>
<keyword evidence="8 10" id="KW-0030">Aminoacyl-tRNA synthetase</keyword>
<comment type="function">
    <text evidence="10">Catalyzes the attachment of proline to tRNA(Pro) in a two-step reaction: proline is first activated by ATP to form Pro-AMP and then transferred to the acceptor end of tRNA(Pro). As ProRS can inadvertently accommodate and process non-cognate amino acids such as alanine and cysteine, to avoid such errors it has two additional distinct editing activities against alanine. One activity is designated as 'pretransfer' editing and involves the tRNA(Pro)-independent hydrolysis of activated Ala-AMP. The other activity is designated 'posttransfer' editing and involves deacylation of mischarged Ala-tRNA(Pro). The misacylated Cys-tRNA(Pro) is not edited by ProRS.</text>
</comment>
<dbReference type="GO" id="GO:0005524">
    <property type="term" value="F:ATP binding"/>
    <property type="evidence" value="ECO:0007669"/>
    <property type="project" value="UniProtKB-UniRule"/>
</dbReference>
<dbReference type="Gene3D" id="3.30.930.10">
    <property type="entry name" value="Bira Bifunctional Protein, Domain 2"/>
    <property type="match status" value="2"/>
</dbReference>
<keyword evidence="5 10" id="KW-0547">Nucleotide-binding</keyword>
<dbReference type="GO" id="GO:0016740">
    <property type="term" value="F:transferase activity"/>
    <property type="evidence" value="ECO:0007669"/>
    <property type="project" value="UniProtKB-ARBA"/>
</dbReference>
<dbReference type="PANTHER" id="PTHR42753">
    <property type="entry name" value="MITOCHONDRIAL RIBOSOME PROTEIN L39/PROLYL-TRNA LIGASE FAMILY MEMBER"/>
    <property type="match status" value="1"/>
</dbReference>
<keyword evidence="7 10" id="KW-0648">Protein biosynthesis</keyword>
<dbReference type="OrthoDB" id="9809052at2"/>
<dbReference type="GO" id="GO:0140096">
    <property type="term" value="F:catalytic activity, acting on a protein"/>
    <property type="evidence" value="ECO:0007669"/>
    <property type="project" value="UniProtKB-ARBA"/>
</dbReference>
<dbReference type="InterPro" id="IPR007214">
    <property type="entry name" value="YbaK/aa-tRNA-synth-assoc-dom"/>
</dbReference>
<evidence type="ECO:0000256" key="9">
    <source>
        <dbReference type="ARBA" id="ARBA00047671"/>
    </source>
</evidence>
<dbReference type="CDD" id="cd00779">
    <property type="entry name" value="ProRS_core_prok"/>
    <property type="match status" value="1"/>
</dbReference>
<dbReference type="SUPFAM" id="SSF55826">
    <property type="entry name" value="YbaK/ProRS associated domain"/>
    <property type="match status" value="1"/>
</dbReference>
<dbReference type="InterPro" id="IPR033730">
    <property type="entry name" value="ProRS_core_prok"/>
</dbReference>
<dbReference type="RefSeq" id="WP_014828418.1">
    <property type="nucleotide sequence ID" value="NC_018068.1"/>
</dbReference>
<keyword evidence="6 10" id="KW-0067">ATP-binding</keyword>
<sequence length="574" mass="63918">MRVSQLLNPTLREVPAEAEVISHQLMLRSGLIRKSAAGVYTYLPLGLRILKKIEAIVRQEMDVKGGQEVLMPIMQPAELWQESGRWDVYGEEMFRLKDRHQREFCLGPTHEEIITDLIRGEVRSYKQLPLLLYQIQNKYRDERRPRFGLMRGREFIMKDLYSFDRDEAGLDVSYQKMYDAYCRIFSRCGLAYRPVEADAGAIGGTGGTHEFMVLADSGENSVVYCPDCDYAANVEKAECKPQVVNDAMAEAEQQLVHTPKVKTIEEAADFLKLPKTAFIKSLLYQGDDKVFLVLVRGDRELNEIKLNNALGGFLSLQLASPEVVQKLLGCPPGSVGPVELPENLPVIADQEIPLMEHAVCGANKEDYHIVGIQPKTGIRLNQVHDLRTIIPGEACPKCGTPLKEARGIEVGQVFKLGTKYSKALGATFSDENGAEKPCVMGCYGVGVSRTMAAAIEQNYDEMGIIWPIPIAPYHCILVPVSTKDSEVVEATERLYQELQNLGIEVILDDRDERAGVKFKDADLVGYPLRITIGSKTLANGQVELKERKAGDTRLVSVAEAAQQVKDIVEKALAF</sequence>
<accession>I4D9F6</accession>
<dbReference type="GO" id="GO:0004827">
    <property type="term" value="F:proline-tRNA ligase activity"/>
    <property type="evidence" value="ECO:0007669"/>
    <property type="project" value="UniProtKB-UniRule"/>
</dbReference>
<dbReference type="InterPro" id="IPR002314">
    <property type="entry name" value="aa-tRNA-synt_IIb"/>
</dbReference>
<name>I4D9F6_DESAJ</name>
<reference evidence="12 13" key="1">
    <citation type="journal article" date="2012" name="J. Bacteriol.">
        <title>Complete genome sequences of Desulfosporosinus orientis DSM765T, Desulfosporosinus youngiae DSM17734T, Desulfosporosinus meridiei DSM13257T, and Desulfosporosinus acidiphilus DSM22704T.</title>
        <authorList>
            <person name="Pester M."/>
            <person name="Brambilla E."/>
            <person name="Alazard D."/>
            <person name="Rattei T."/>
            <person name="Weinmaier T."/>
            <person name="Han J."/>
            <person name="Lucas S."/>
            <person name="Lapidus A."/>
            <person name="Cheng J.F."/>
            <person name="Goodwin L."/>
            <person name="Pitluck S."/>
            <person name="Peters L."/>
            <person name="Ovchinnikova G."/>
            <person name="Teshima H."/>
            <person name="Detter J.C."/>
            <person name="Han C.S."/>
            <person name="Tapia R."/>
            <person name="Land M.L."/>
            <person name="Hauser L."/>
            <person name="Kyrpides N.C."/>
            <person name="Ivanova N.N."/>
            <person name="Pagani I."/>
            <person name="Huntmann M."/>
            <person name="Wei C.L."/>
            <person name="Davenport K.W."/>
            <person name="Daligault H."/>
            <person name="Chain P.S."/>
            <person name="Chen A."/>
            <person name="Mavromatis K."/>
            <person name="Markowitz V."/>
            <person name="Szeto E."/>
            <person name="Mikhailova N."/>
            <person name="Pati A."/>
            <person name="Wagner M."/>
            <person name="Woyke T."/>
            <person name="Ollivier B."/>
            <person name="Klenk H.P."/>
            <person name="Spring S."/>
            <person name="Loy A."/>
        </authorList>
    </citation>
    <scope>NUCLEOTIDE SEQUENCE [LARGE SCALE GENOMIC DNA]</scope>
    <source>
        <strain evidence="13">DSM 22704 / JCM 16185 / SJ4</strain>
    </source>
</reference>
<evidence type="ECO:0000313" key="13">
    <source>
        <dbReference type="Proteomes" id="UP000002892"/>
    </source>
</evidence>
<dbReference type="Gene3D" id="3.40.50.800">
    <property type="entry name" value="Anticodon-binding domain"/>
    <property type="match status" value="1"/>
</dbReference>
<organism evidence="12 13">
    <name type="scientific">Desulfosporosinus acidiphilus (strain DSM 22704 / JCM 16185 / SJ4)</name>
    <dbReference type="NCBI Taxonomy" id="646529"/>
    <lineage>
        <taxon>Bacteria</taxon>
        <taxon>Bacillati</taxon>
        <taxon>Bacillota</taxon>
        <taxon>Clostridia</taxon>
        <taxon>Eubacteriales</taxon>
        <taxon>Desulfitobacteriaceae</taxon>
        <taxon>Desulfosporosinus</taxon>
    </lineage>
</organism>
<keyword evidence="13" id="KW-1185">Reference proteome</keyword>
<dbReference type="PROSITE" id="PS50862">
    <property type="entry name" value="AA_TRNA_LIGASE_II"/>
    <property type="match status" value="1"/>
</dbReference>
<dbReference type="EMBL" id="CP003639">
    <property type="protein sequence ID" value="AFM42430.1"/>
    <property type="molecule type" value="Genomic_DNA"/>
</dbReference>
<dbReference type="InterPro" id="IPR023717">
    <property type="entry name" value="Pro-tRNA-Synthase_IIa_type1"/>
</dbReference>